<reference evidence="1" key="1">
    <citation type="submission" date="2021-02" db="EMBL/GenBank/DDBJ databases">
        <authorList>
            <person name="Nowell W R."/>
        </authorList>
    </citation>
    <scope>NUCLEOTIDE SEQUENCE</scope>
</reference>
<gene>
    <name evidence="1" type="ORF">RFH988_LOCUS30557</name>
</gene>
<sequence>MNMFQQFLCQIFSNQCQLTYLELDINQAYYNIYQCLKLPSHSRLNTNSHEFQFYCITLRCLKIHLKYTCFLEDLVERTPNLEQLSVHFQQLQRHSERSDSNIQDSILPNKNWFNKIPKLECFTMKSFVNDDSEFIYLKWLLNNINYVKKLEIHLYKNEISKTDQTIWKSIIDANFIRQYCLPDEIINLKYFYFYIRLKHQLLLNNIEKIINSFKIDPFFILHQWTDVKYFYDEYRSYHHIFSSNFNKFQFSDFLMNHASIYDWLGNRHIGLHLNLSIHSFLEQFDKQCPSITSITIYPKHYIDESIMETLLTIIFEMKQRNLNNNQFRYITKLRFGNNYSRIIQPFGKLTDQDKIHAKIYSYIISMTVQLKYLLIERLEWFLYIIQYAFDDLRMNALSTVRHIEFGISSCHFGNNESIHIGKHLVPLLSTFMPHVQTLRLWRPDDFPWTSIRPNFRPIQYGFSIRQWQRYLRTLESITEHVNVFECDLCQLVEQLKQLVYLDIYGSTASEKVEPYRLMVQNRFPNSRIDIQISRFRLWM</sequence>
<protein>
    <submittedName>
        <fullName evidence="1">Uncharacterized protein</fullName>
    </submittedName>
</protein>
<evidence type="ECO:0000313" key="2">
    <source>
        <dbReference type="Proteomes" id="UP000663882"/>
    </source>
</evidence>
<dbReference type="Proteomes" id="UP000663882">
    <property type="component" value="Unassembled WGS sequence"/>
</dbReference>
<evidence type="ECO:0000313" key="1">
    <source>
        <dbReference type="EMBL" id="CAF1317064.1"/>
    </source>
</evidence>
<comment type="caution">
    <text evidence="1">The sequence shown here is derived from an EMBL/GenBank/DDBJ whole genome shotgun (WGS) entry which is preliminary data.</text>
</comment>
<dbReference type="EMBL" id="CAJNOO010003085">
    <property type="protein sequence ID" value="CAF1317064.1"/>
    <property type="molecule type" value="Genomic_DNA"/>
</dbReference>
<organism evidence="1 2">
    <name type="scientific">Rotaria sordida</name>
    <dbReference type="NCBI Taxonomy" id="392033"/>
    <lineage>
        <taxon>Eukaryota</taxon>
        <taxon>Metazoa</taxon>
        <taxon>Spiralia</taxon>
        <taxon>Gnathifera</taxon>
        <taxon>Rotifera</taxon>
        <taxon>Eurotatoria</taxon>
        <taxon>Bdelloidea</taxon>
        <taxon>Philodinida</taxon>
        <taxon>Philodinidae</taxon>
        <taxon>Rotaria</taxon>
    </lineage>
</organism>
<accession>A0A815EUH6</accession>
<proteinExistence type="predicted"/>
<name>A0A815EUH6_9BILA</name>
<dbReference type="OrthoDB" id="10030997at2759"/>
<dbReference type="AlphaFoldDB" id="A0A815EUH6"/>